<organism evidence="1 2">
    <name type="scientific">Epilithonimonas hominis</name>
    <dbReference type="NCBI Taxonomy" id="420404"/>
    <lineage>
        <taxon>Bacteria</taxon>
        <taxon>Pseudomonadati</taxon>
        <taxon>Bacteroidota</taxon>
        <taxon>Flavobacteriia</taxon>
        <taxon>Flavobacteriales</taxon>
        <taxon>Weeksellaceae</taxon>
        <taxon>Chryseobacterium group</taxon>
        <taxon>Epilithonimonas</taxon>
    </lineage>
</organism>
<dbReference type="STRING" id="420404.SAMN05421793_1606"/>
<dbReference type="Proteomes" id="UP000198555">
    <property type="component" value="Unassembled WGS sequence"/>
</dbReference>
<name>A0A1H6MB24_9FLAO</name>
<evidence type="ECO:0000313" key="2">
    <source>
        <dbReference type="Proteomes" id="UP000198555"/>
    </source>
</evidence>
<evidence type="ECO:0000313" key="1">
    <source>
        <dbReference type="EMBL" id="SEH94703.1"/>
    </source>
</evidence>
<protein>
    <submittedName>
        <fullName evidence="1">Uncharacterized protein</fullName>
    </submittedName>
</protein>
<dbReference type="AlphaFoldDB" id="A0A1H6MB24"/>
<proteinExistence type="predicted"/>
<reference evidence="2" key="1">
    <citation type="submission" date="2016-10" db="EMBL/GenBank/DDBJ databases">
        <authorList>
            <person name="Varghese N."/>
            <person name="Submissions S."/>
        </authorList>
    </citation>
    <scope>NUCLEOTIDE SEQUENCE [LARGE SCALE GENOMIC DNA]</scope>
    <source>
        <strain evidence="2">DSM 19326</strain>
    </source>
</reference>
<sequence>MVDYKVFDDNLFLLEKIFGKEEVLQKLERLKFIYKNTEESWFKNLEHFQDSEVKYILICEAPPYSESEIPVYFYNEINRKFNTTIWNTFFDSAKPALENEYYKKLAEKGFLLIDNLPYSMNFEKHRKKQAYKSLMKGCLEWILNKLNNKNLKFSEDLKIVFGFKINGEIFIEVTNGILQLNNGRILNFDKNNIAYDGSGIPNTNALISKFFDKKSIYRYYNYEEENPFINEEDFQLNFSNPKS</sequence>
<gene>
    <name evidence="1" type="ORF">SAMN05421793_1606</name>
</gene>
<accession>A0A1H6MB24</accession>
<keyword evidence="2" id="KW-1185">Reference proteome</keyword>
<dbReference type="EMBL" id="FNWX01000060">
    <property type="protein sequence ID" value="SEH94703.1"/>
    <property type="molecule type" value="Genomic_DNA"/>
</dbReference>
<dbReference type="RefSeq" id="WP_089771022.1">
    <property type="nucleotide sequence ID" value="NZ_FNWX01000060.1"/>
</dbReference>